<dbReference type="EMBL" id="JH930469">
    <property type="protein sequence ID" value="EKM59792.1"/>
    <property type="molecule type" value="Genomic_DNA"/>
</dbReference>
<organism evidence="4 5">
    <name type="scientific">Phanerochaete carnosa (strain HHB-10118-sp)</name>
    <name type="common">White-rot fungus</name>
    <name type="synonym">Peniophora carnosa</name>
    <dbReference type="NCBI Taxonomy" id="650164"/>
    <lineage>
        <taxon>Eukaryota</taxon>
        <taxon>Fungi</taxon>
        <taxon>Dikarya</taxon>
        <taxon>Basidiomycota</taxon>
        <taxon>Agaricomycotina</taxon>
        <taxon>Agaricomycetes</taxon>
        <taxon>Polyporales</taxon>
        <taxon>Phanerochaetaceae</taxon>
        <taxon>Phanerochaete</taxon>
    </lineage>
</organism>
<dbReference type="HOGENOM" id="CLU_008020_1_0_1"/>
<evidence type="ECO:0000259" key="2">
    <source>
        <dbReference type="Pfam" id="PF16335"/>
    </source>
</evidence>
<dbReference type="Pfam" id="PF17168">
    <property type="entry name" value="DUF5127"/>
    <property type="match status" value="1"/>
</dbReference>
<protein>
    <recommendedName>
        <fullName evidence="6">DUF1793-domain-containing protein</fullName>
    </recommendedName>
</protein>
<dbReference type="OrthoDB" id="3918848at2759"/>
<dbReference type="Proteomes" id="UP000008370">
    <property type="component" value="Unassembled WGS sequence"/>
</dbReference>
<keyword evidence="5" id="KW-1185">Reference proteome</keyword>
<dbReference type="KEGG" id="pco:PHACADRAFT_250524"/>
<evidence type="ECO:0000256" key="1">
    <source>
        <dbReference type="SAM" id="SignalP"/>
    </source>
</evidence>
<name>K5XA71_PHACS</name>
<dbReference type="InterPro" id="IPR052743">
    <property type="entry name" value="Glutaminase_GtaA"/>
</dbReference>
<evidence type="ECO:0000313" key="5">
    <source>
        <dbReference type="Proteomes" id="UP000008370"/>
    </source>
</evidence>
<accession>K5XA71</accession>
<feature type="domain" description="Glutaminase A N-terminal" evidence="3">
    <location>
        <begin position="106"/>
        <end position="336"/>
    </location>
</feature>
<feature type="domain" description="Glutaminase A central" evidence="2">
    <location>
        <begin position="341"/>
        <end position="690"/>
    </location>
</feature>
<dbReference type="InParanoid" id="K5XA71"/>
<dbReference type="PANTHER" id="PTHR31987:SF1">
    <property type="entry name" value="GLUTAMINASE A"/>
    <property type="match status" value="1"/>
</dbReference>
<dbReference type="AlphaFoldDB" id="K5XA71"/>
<gene>
    <name evidence="4" type="ORF">PHACADRAFT_250524</name>
</gene>
<dbReference type="InterPro" id="IPR008928">
    <property type="entry name" value="6-hairpin_glycosidase_sf"/>
</dbReference>
<reference evidence="4 5" key="1">
    <citation type="journal article" date="2012" name="BMC Genomics">
        <title>Comparative genomics of the white-rot fungi, Phanerochaete carnosa and P. chrysosporium, to elucidate the genetic basis of the distinct wood types they colonize.</title>
        <authorList>
            <person name="Suzuki H."/>
            <person name="MacDonald J."/>
            <person name="Syed K."/>
            <person name="Salamov A."/>
            <person name="Hori C."/>
            <person name="Aerts A."/>
            <person name="Henrissat B."/>
            <person name="Wiebenga A."/>
            <person name="vanKuyk P.A."/>
            <person name="Barry K."/>
            <person name="Lindquist E."/>
            <person name="LaButti K."/>
            <person name="Lapidus A."/>
            <person name="Lucas S."/>
            <person name="Coutinho P."/>
            <person name="Gong Y."/>
            <person name="Samejima M."/>
            <person name="Mahadevan R."/>
            <person name="Abou-Zaid M."/>
            <person name="de Vries R.P."/>
            <person name="Igarashi K."/>
            <person name="Yadav J.S."/>
            <person name="Grigoriev I.V."/>
            <person name="Master E.R."/>
        </authorList>
    </citation>
    <scope>NUCLEOTIDE SEQUENCE [LARGE SCALE GENOMIC DNA]</scope>
    <source>
        <strain evidence="4 5">HHB-10118-sp</strain>
    </source>
</reference>
<sequence>MSVLATCLQLNVFVACAAAAVTWTATPFNPASIPLAVRSPYLSAWLNQGSGTALNADWPRFWTGSILGWAGFIKVDGTAYNFLGTPSVPSVSFQKSVQKSMTFTSTQSTFVMTSGPIDLTVNFLSPVEPTDLVKQSLPLSYLTLTATSTDGKSHSVQVYTDISAEWVTGDDSLTANWSTTVGSTLVHQVQLEDQTPFGEVSDRIQQGSAYYATTAASGTTYQTGQDIVVRAQFVNNGTLANTQDKNFRAVDDDWPVFAFAHDLGTVSGTSSPITIAVGHVRDPAVEYIVAGGNIQDRSLFFWSQFSSVGAAISSFLGDFSSALSRANTFDAKVQTDATAISSDYAGLVALSMRQAFGATEITASRNSDGSINTSDILMFMKEISSDGNVNTVDVIFPSWAIWLYTNPALGKYLLLPLFEYQATGQYPNKWAVHDMGASYPKALGHNDGNDEMMPLEESGNMLIMTLSYIQKSGDQSLITSYYNLLDQWTQFLIAEALIPANQISTDDFAGALPNQTNLAIKGIVGIKAMSEIASLAGNSSVASNYSSIAASYVTQWQDFATSKTGPHLTLNYGNDSSWGLSYNLYGDKLLGLNLFPESVYQMQTAWYSSHNNSFGVPLDTRHTYTKSDWSILSAAISTTTAVRDLFISAVHKYAADGESSQPLGDWYETLDGSVEGFRARPVVGGHLALLALQTADAKLESSAAASPTSLISPDPSVITVKASNGASRRASRWSL</sequence>
<dbReference type="STRING" id="650164.K5XA71"/>
<evidence type="ECO:0000259" key="3">
    <source>
        <dbReference type="Pfam" id="PF17168"/>
    </source>
</evidence>
<dbReference type="Pfam" id="PF16335">
    <property type="entry name" value="GtaA_6_Hairpin"/>
    <property type="match status" value="1"/>
</dbReference>
<dbReference type="InterPro" id="IPR032514">
    <property type="entry name" value="GtaA_central"/>
</dbReference>
<dbReference type="SUPFAM" id="SSF48208">
    <property type="entry name" value="Six-hairpin glycosidases"/>
    <property type="match status" value="1"/>
</dbReference>
<evidence type="ECO:0000313" key="4">
    <source>
        <dbReference type="EMBL" id="EKM59792.1"/>
    </source>
</evidence>
<dbReference type="InterPro" id="IPR033433">
    <property type="entry name" value="GtaA_N"/>
</dbReference>
<dbReference type="RefSeq" id="XP_007392348.1">
    <property type="nucleotide sequence ID" value="XM_007392286.1"/>
</dbReference>
<feature type="signal peptide" evidence="1">
    <location>
        <begin position="1"/>
        <end position="19"/>
    </location>
</feature>
<feature type="chain" id="PRO_5003886150" description="DUF1793-domain-containing protein" evidence="1">
    <location>
        <begin position="20"/>
        <end position="735"/>
    </location>
</feature>
<evidence type="ECO:0008006" key="6">
    <source>
        <dbReference type="Google" id="ProtNLM"/>
    </source>
</evidence>
<dbReference type="PANTHER" id="PTHR31987">
    <property type="entry name" value="GLUTAMINASE A-RELATED"/>
    <property type="match status" value="1"/>
</dbReference>
<proteinExistence type="predicted"/>
<dbReference type="GO" id="GO:0005975">
    <property type="term" value="P:carbohydrate metabolic process"/>
    <property type="evidence" value="ECO:0007669"/>
    <property type="project" value="InterPro"/>
</dbReference>
<keyword evidence="1" id="KW-0732">Signal</keyword>
<dbReference type="GeneID" id="18914943"/>